<sequence length="168" mass="19886">MDLLVFEGFGVEKKGVLGDDWLRWRPSLVSGERLVRVLENWFGFGRDKKNKERHIMGREAKWWSVRRSNQPLLCMPHHQPKKKRMSTIYPIQRILNHANHSTCLQQITAVLGSFPAIYKRIKTEAKKKKLKQTACCNFVVFVVDNSCHHRYRKENKEKTSQIHQSLRF</sequence>
<reference evidence="1" key="1">
    <citation type="submission" date="2020-03" db="EMBL/GenBank/DDBJ databases">
        <authorList>
            <person name="Zhang R."/>
        </authorList>
    </citation>
    <scope>NUCLEOTIDE SEQUENCE</scope>
</reference>
<protein>
    <submittedName>
        <fullName evidence="1">Uncharacterized protein</fullName>
    </submittedName>
</protein>
<evidence type="ECO:0000313" key="1">
    <source>
        <dbReference type="EMBL" id="NUU86097.1"/>
    </source>
</evidence>
<name>A0A6M2EL68_9ROSI</name>
<dbReference type="AlphaFoldDB" id="A0A6M2EL68"/>
<organism evidence="1">
    <name type="scientific">Populus davidiana</name>
    <dbReference type="NCBI Taxonomy" id="266767"/>
    <lineage>
        <taxon>Eukaryota</taxon>
        <taxon>Viridiplantae</taxon>
        <taxon>Streptophyta</taxon>
        <taxon>Embryophyta</taxon>
        <taxon>Tracheophyta</taxon>
        <taxon>Spermatophyta</taxon>
        <taxon>Magnoliopsida</taxon>
        <taxon>eudicotyledons</taxon>
        <taxon>Gunneridae</taxon>
        <taxon>Pentapetalae</taxon>
        <taxon>rosids</taxon>
        <taxon>fabids</taxon>
        <taxon>Malpighiales</taxon>
        <taxon>Salicaceae</taxon>
        <taxon>Saliceae</taxon>
        <taxon>Populus</taxon>
    </lineage>
</organism>
<proteinExistence type="predicted"/>
<accession>A0A6M2EL68</accession>
<dbReference type="EMBL" id="GILB01005764">
    <property type="protein sequence ID" value="NUU86097.1"/>
    <property type="molecule type" value="Transcribed_RNA"/>
</dbReference>